<dbReference type="Proteomes" id="UP001153269">
    <property type="component" value="Unassembled WGS sequence"/>
</dbReference>
<keyword evidence="2" id="KW-0812">Transmembrane</keyword>
<reference evidence="3" key="1">
    <citation type="submission" date="2020-03" db="EMBL/GenBank/DDBJ databases">
        <authorList>
            <person name="Weist P."/>
        </authorList>
    </citation>
    <scope>NUCLEOTIDE SEQUENCE</scope>
</reference>
<feature type="region of interest" description="Disordered" evidence="1">
    <location>
        <begin position="19"/>
        <end position="53"/>
    </location>
</feature>
<comment type="caution">
    <text evidence="3">The sequence shown here is derived from an EMBL/GenBank/DDBJ whole genome shotgun (WGS) entry which is preliminary data.</text>
</comment>
<name>A0A9N7TIE2_PLEPL</name>
<organism evidence="3 4">
    <name type="scientific">Pleuronectes platessa</name>
    <name type="common">European plaice</name>
    <dbReference type="NCBI Taxonomy" id="8262"/>
    <lineage>
        <taxon>Eukaryota</taxon>
        <taxon>Metazoa</taxon>
        <taxon>Chordata</taxon>
        <taxon>Craniata</taxon>
        <taxon>Vertebrata</taxon>
        <taxon>Euteleostomi</taxon>
        <taxon>Actinopterygii</taxon>
        <taxon>Neopterygii</taxon>
        <taxon>Teleostei</taxon>
        <taxon>Neoteleostei</taxon>
        <taxon>Acanthomorphata</taxon>
        <taxon>Carangaria</taxon>
        <taxon>Pleuronectiformes</taxon>
        <taxon>Pleuronectoidei</taxon>
        <taxon>Pleuronectidae</taxon>
        <taxon>Pleuronectes</taxon>
    </lineage>
</organism>
<evidence type="ECO:0000313" key="4">
    <source>
        <dbReference type="Proteomes" id="UP001153269"/>
    </source>
</evidence>
<evidence type="ECO:0000256" key="2">
    <source>
        <dbReference type="SAM" id="Phobius"/>
    </source>
</evidence>
<proteinExistence type="predicted"/>
<dbReference type="EMBL" id="CADEAL010000058">
    <property type="protein sequence ID" value="CAB1413517.1"/>
    <property type="molecule type" value="Genomic_DNA"/>
</dbReference>
<keyword evidence="4" id="KW-1185">Reference proteome</keyword>
<sequence length="128" mass="15065">MFHIWKHCITANTPDQRARRHSCISSGQSHEEPGFSQQEDERPRLSLSPLQTSGSSLVRGHSLGVRDARWTRINRAQRFLLPQLFVWLLFTFCIFPRNELRSFFCCLLNSLRILLWTQTEVQRPVQIE</sequence>
<keyword evidence="2" id="KW-1133">Transmembrane helix</keyword>
<feature type="compositionally biased region" description="Basic and acidic residues" evidence="1">
    <location>
        <begin position="29"/>
        <end position="44"/>
    </location>
</feature>
<gene>
    <name evidence="3" type="ORF">PLEPLA_LOCUS1217</name>
</gene>
<protein>
    <submittedName>
        <fullName evidence="3">Uncharacterized protein</fullName>
    </submittedName>
</protein>
<evidence type="ECO:0000313" key="3">
    <source>
        <dbReference type="EMBL" id="CAB1413517.1"/>
    </source>
</evidence>
<keyword evidence="2" id="KW-0472">Membrane</keyword>
<accession>A0A9N7TIE2</accession>
<dbReference type="AlphaFoldDB" id="A0A9N7TIE2"/>
<feature type="transmembrane region" description="Helical" evidence="2">
    <location>
        <begin position="79"/>
        <end position="97"/>
    </location>
</feature>
<evidence type="ECO:0000256" key="1">
    <source>
        <dbReference type="SAM" id="MobiDB-lite"/>
    </source>
</evidence>